<feature type="transmembrane region" description="Helical" evidence="6">
    <location>
        <begin position="154"/>
        <end position="182"/>
    </location>
</feature>
<organism evidence="8 9">
    <name type="scientific">Nasonia vitripennis</name>
    <name type="common">Parasitic wasp</name>
    <dbReference type="NCBI Taxonomy" id="7425"/>
    <lineage>
        <taxon>Eukaryota</taxon>
        <taxon>Metazoa</taxon>
        <taxon>Ecdysozoa</taxon>
        <taxon>Arthropoda</taxon>
        <taxon>Hexapoda</taxon>
        <taxon>Insecta</taxon>
        <taxon>Pterygota</taxon>
        <taxon>Neoptera</taxon>
        <taxon>Endopterygota</taxon>
        <taxon>Hymenoptera</taxon>
        <taxon>Apocrita</taxon>
        <taxon>Proctotrupomorpha</taxon>
        <taxon>Chalcidoidea</taxon>
        <taxon>Pteromalidae</taxon>
        <taxon>Pteromalinae</taxon>
        <taxon>Nasonia</taxon>
    </lineage>
</organism>
<dbReference type="InterPro" id="IPR019427">
    <property type="entry name" value="7TM_GPCR_serpentine_rcpt_Srw"/>
</dbReference>
<dbReference type="InterPro" id="IPR000276">
    <property type="entry name" value="GPCR_Rhodpsn"/>
</dbReference>
<keyword evidence="5 6" id="KW-0472">Membrane</keyword>
<dbReference type="EnsemblMetazoa" id="XM_016987982">
    <property type="protein sequence ID" value="XP_016843471"/>
    <property type="gene ID" value="LOC100117304"/>
</dbReference>
<evidence type="ECO:0000256" key="5">
    <source>
        <dbReference type="ARBA" id="ARBA00023136"/>
    </source>
</evidence>
<keyword evidence="3 6" id="KW-0812">Transmembrane</keyword>
<name>A0A7M7IUI2_NASVI</name>
<evidence type="ECO:0000259" key="7">
    <source>
        <dbReference type="PROSITE" id="PS50262"/>
    </source>
</evidence>
<evidence type="ECO:0000256" key="3">
    <source>
        <dbReference type="ARBA" id="ARBA00022692"/>
    </source>
</evidence>
<dbReference type="OrthoDB" id="5864054at2759"/>
<accession>A0A7M7IUI2</accession>
<dbReference type="EnsemblMetazoa" id="XM_031928480">
    <property type="protein sequence ID" value="XP_031784340"/>
    <property type="gene ID" value="LOC100117304"/>
</dbReference>
<dbReference type="EnsemblMetazoa" id="XM_031928483">
    <property type="protein sequence ID" value="XP_031784343"/>
    <property type="gene ID" value="LOC100117304"/>
</dbReference>
<feature type="transmembrane region" description="Helical" evidence="6">
    <location>
        <begin position="203"/>
        <end position="224"/>
    </location>
</feature>
<feature type="transmembrane region" description="Helical" evidence="6">
    <location>
        <begin position="367"/>
        <end position="386"/>
    </location>
</feature>
<dbReference type="PRINTS" id="PR00237">
    <property type="entry name" value="GPCRRHODOPSN"/>
</dbReference>
<dbReference type="PANTHER" id="PTHR46273">
    <property type="entry name" value="MYOSUPPRESSIN RECEPTOR 1, ISOFORM B-RELATED"/>
    <property type="match status" value="1"/>
</dbReference>
<dbReference type="InterPro" id="IPR017452">
    <property type="entry name" value="GPCR_Rhodpsn_7TM"/>
</dbReference>
<feature type="transmembrane region" description="Helical" evidence="6">
    <location>
        <begin position="327"/>
        <end position="352"/>
    </location>
</feature>
<dbReference type="GO" id="GO:0008528">
    <property type="term" value="F:G protein-coupled peptide receptor activity"/>
    <property type="evidence" value="ECO:0007669"/>
    <property type="project" value="InterPro"/>
</dbReference>
<proteinExistence type="inferred from homology"/>
<dbReference type="AlphaFoldDB" id="A0A7M7IUI2"/>
<feature type="transmembrane region" description="Helical" evidence="6">
    <location>
        <begin position="82"/>
        <end position="106"/>
    </location>
</feature>
<dbReference type="InterPro" id="IPR053219">
    <property type="entry name" value="GPCR_Dmsr-1"/>
</dbReference>
<feature type="domain" description="G-protein coupled receptors family 1 profile" evidence="7">
    <location>
        <begin position="97"/>
        <end position="383"/>
    </location>
</feature>
<reference evidence="8" key="1">
    <citation type="submission" date="2021-01" db="UniProtKB">
        <authorList>
            <consortium name="EnsemblMetazoa"/>
        </authorList>
    </citation>
    <scope>IDENTIFICATION</scope>
</reference>
<evidence type="ECO:0000256" key="4">
    <source>
        <dbReference type="ARBA" id="ARBA00022989"/>
    </source>
</evidence>
<dbReference type="EnsemblMetazoa" id="XM_031928482">
    <property type="protein sequence ID" value="XP_031784342"/>
    <property type="gene ID" value="LOC100117304"/>
</dbReference>
<comment type="subcellular location">
    <subcellularLocation>
        <location evidence="1">Membrane</location>
    </subcellularLocation>
</comment>
<dbReference type="PROSITE" id="PS50262">
    <property type="entry name" value="G_PROTEIN_RECEP_F1_2"/>
    <property type="match status" value="1"/>
</dbReference>
<sequence length="422" mass="46955">MNEAALQLGQHQQPLAHQLSNYTELLRRLNITEEDLDYVNNFGSSAGIGGTGGTGGTGGGCSCGPCHCGSLVRRFAASYRAYHGYVALLVCGFGTLANLLNVAVLTRKELRRAPINRILTGLAAADVLVMLEYVPFAIYEYIVLPERRHFPYGWAVFVLFHMHFSQLLHTISIALTLSLAVWRYIAVRFPQCSRSWCTPARCRLALLCSLLAAGLACAPSYFVFGIREQKLMEENGPVVLYHVDASRGPSSDDDRGLLYRLNFWLLGVLVKLLPCFVLTVISCRLIQALYNRAKTRRRLLRPLDGQLTDTPATGGRSERRADRTTRMLVAVLLLFLITEIPQGVLGLLSALLGDCFFRSCYHSLGEIMDILALFNGAVNFILYCSMSRQFRTTFGRLFKPSIVVGKWQPACTHQTDIQSTYV</sequence>
<dbReference type="CDD" id="cd14978">
    <property type="entry name" value="7tmA_FMRFamide_R-like"/>
    <property type="match status" value="1"/>
</dbReference>
<dbReference type="Gene3D" id="1.20.1070.10">
    <property type="entry name" value="Rhodopsin 7-helix transmembrane proteins"/>
    <property type="match status" value="1"/>
</dbReference>
<keyword evidence="4 6" id="KW-1133">Transmembrane helix</keyword>
<dbReference type="FunCoup" id="A0A7M7IUI2">
    <property type="interactions" value="27"/>
</dbReference>
<feature type="transmembrane region" description="Helical" evidence="6">
    <location>
        <begin position="263"/>
        <end position="290"/>
    </location>
</feature>
<feature type="transmembrane region" description="Helical" evidence="6">
    <location>
        <begin position="118"/>
        <end position="142"/>
    </location>
</feature>
<dbReference type="Proteomes" id="UP000002358">
    <property type="component" value="Chromosome 4"/>
</dbReference>
<dbReference type="EnsemblMetazoa" id="XM_031928481">
    <property type="protein sequence ID" value="XP_031784341"/>
    <property type="gene ID" value="LOC100117304"/>
</dbReference>
<dbReference type="InParanoid" id="A0A7M7IUI2"/>
<evidence type="ECO:0000256" key="1">
    <source>
        <dbReference type="ARBA" id="ARBA00004370"/>
    </source>
</evidence>
<evidence type="ECO:0000313" key="8">
    <source>
        <dbReference type="EnsemblMetazoa" id="XP_016843471"/>
    </source>
</evidence>
<gene>
    <name evidence="8" type="primary">100117304</name>
</gene>
<dbReference type="Pfam" id="PF10324">
    <property type="entry name" value="7TM_GPCR_Srw"/>
    <property type="match status" value="1"/>
</dbReference>
<evidence type="ECO:0000313" key="9">
    <source>
        <dbReference type="Proteomes" id="UP000002358"/>
    </source>
</evidence>
<dbReference type="KEGG" id="nvi:100117304"/>
<evidence type="ECO:0000256" key="6">
    <source>
        <dbReference type="SAM" id="Phobius"/>
    </source>
</evidence>
<dbReference type="SMR" id="A0A7M7IUI2"/>
<evidence type="ECO:0000256" key="2">
    <source>
        <dbReference type="ARBA" id="ARBA00010663"/>
    </source>
</evidence>
<keyword evidence="9" id="KW-1185">Reference proteome</keyword>
<protein>
    <recommendedName>
        <fullName evidence="7">G-protein coupled receptors family 1 profile domain-containing protein</fullName>
    </recommendedName>
</protein>
<comment type="similarity">
    <text evidence="2">Belongs to the G-protein coupled receptor 1 family.</text>
</comment>
<dbReference type="PANTHER" id="PTHR46273:SF4">
    <property type="entry name" value="AT19640P"/>
    <property type="match status" value="1"/>
</dbReference>
<dbReference type="GO" id="GO:0005886">
    <property type="term" value="C:plasma membrane"/>
    <property type="evidence" value="ECO:0007669"/>
    <property type="project" value="TreeGrafter"/>
</dbReference>
<dbReference type="SUPFAM" id="SSF81321">
    <property type="entry name" value="Family A G protein-coupled receptor-like"/>
    <property type="match status" value="1"/>
</dbReference>